<sequence>MDAVYSVRQPTHDNDATVISRILENSISLCAPTSLAQIAATMISLSSDSFDYILVSASQFDSLKRRHISVETSNSTSNEAVAVIQEYL</sequence>
<comment type="caution">
    <text evidence="1">The sequence shown here is derived from an EMBL/GenBank/DDBJ whole genome shotgun (WGS) entry which is preliminary data.</text>
</comment>
<protein>
    <submittedName>
        <fullName evidence="1">Uncharacterized protein</fullName>
    </submittedName>
</protein>
<proteinExistence type="predicted"/>
<evidence type="ECO:0000313" key="1">
    <source>
        <dbReference type="EMBL" id="KAJ3115055.1"/>
    </source>
</evidence>
<reference evidence="1" key="1">
    <citation type="submission" date="2020-05" db="EMBL/GenBank/DDBJ databases">
        <title>Phylogenomic resolution of chytrid fungi.</title>
        <authorList>
            <person name="Stajich J.E."/>
            <person name="Amses K."/>
            <person name="Simmons R."/>
            <person name="Seto K."/>
            <person name="Myers J."/>
            <person name="Bonds A."/>
            <person name="Quandt C.A."/>
            <person name="Barry K."/>
            <person name="Liu P."/>
            <person name="Grigoriev I."/>
            <person name="Longcore J.E."/>
            <person name="James T.Y."/>
        </authorList>
    </citation>
    <scope>NUCLEOTIDE SEQUENCE</scope>
    <source>
        <strain evidence="1">JEL0513</strain>
    </source>
</reference>
<dbReference type="EMBL" id="JADGJH010001318">
    <property type="protein sequence ID" value="KAJ3115055.1"/>
    <property type="molecule type" value="Genomic_DNA"/>
</dbReference>
<dbReference type="Proteomes" id="UP001211907">
    <property type="component" value="Unassembled WGS sequence"/>
</dbReference>
<keyword evidence="2" id="KW-1185">Reference proteome</keyword>
<evidence type="ECO:0000313" key="2">
    <source>
        <dbReference type="Proteomes" id="UP001211907"/>
    </source>
</evidence>
<accession>A0AAD5SX29</accession>
<organism evidence="1 2">
    <name type="scientific">Physocladia obscura</name>
    <dbReference type="NCBI Taxonomy" id="109957"/>
    <lineage>
        <taxon>Eukaryota</taxon>
        <taxon>Fungi</taxon>
        <taxon>Fungi incertae sedis</taxon>
        <taxon>Chytridiomycota</taxon>
        <taxon>Chytridiomycota incertae sedis</taxon>
        <taxon>Chytridiomycetes</taxon>
        <taxon>Chytridiales</taxon>
        <taxon>Chytriomycetaceae</taxon>
        <taxon>Physocladia</taxon>
    </lineage>
</organism>
<name>A0AAD5SX29_9FUNG</name>
<gene>
    <name evidence="1" type="ORF">HK100_001467</name>
</gene>
<feature type="non-terminal residue" evidence="1">
    <location>
        <position position="88"/>
    </location>
</feature>
<dbReference type="AlphaFoldDB" id="A0AAD5SX29"/>